<dbReference type="EMBL" id="BAABUJ010000034">
    <property type="protein sequence ID" value="GAA5804363.1"/>
    <property type="molecule type" value="Genomic_DNA"/>
</dbReference>
<organism evidence="2 3">
    <name type="scientific">Helicostylum pulchrum</name>
    <dbReference type="NCBI Taxonomy" id="562976"/>
    <lineage>
        <taxon>Eukaryota</taxon>
        <taxon>Fungi</taxon>
        <taxon>Fungi incertae sedis</taxon>
        <taxon>Mucoromycota</taxon>
        <taxon>Mucoromycotina</taxon>
        <taxon>Mucoromycetes</taxon>
        <taxon>Mucorales</taxon>
        <taxon>Mucorineae</taxon>
        <taxon>Mucoraceae</taxon>
        <taxon>Helicostylum</taxon>
    </lineage>
</organism>
<gene>
    <name evidence="2" type="ORF">HPULCUR_009851</name>
</gene>
<accession>A0ABP9YBN5</accession>
<comment type="caution">
    <text evidence="2">The sequence shown here is derived from an EMBL/GenBank/DDBJ whole genome shotgun (WGS) entry which is preliminary data.</text>
</comment>
<dbReference type="Proteomes" id="UP001476247">
    <property type="component" value="Unassembled WGS sequence"/>
</dbReference>
<sequence length="143" mass="16468">MKFLLCLLICLIFCVNKLNAYCIYNHLDENAGTFWVRQQPLNADWNYFARFFREALAPGEKACCPYDVKSCVKPQTKEDIIFLTLRRTTGIMEYPPVVVNVPGGGWISMKGNDQPYEFTILVYNADGSPFDFEYKVDHQAGYL</sequence>
<protein>
    <submittedName>
        <fullName evidence="2">Uncharacterized protein</fullName>
    </submittedName>
</protein>
<feature type="signal peptide" evidence="1">
    <location>
        <begin position="1"/>
        <end position="20"/>
    </location>
</feature>
<reference evidence="2 3" key="1">
    <citation type="submission" date="2024-04" db="EMBL/GenBank/DDBJ databases">
        <title>genome sequences of Mucor flavus KT1a and Helicostylum pulchrum KT1b strains isolation_sourced from the surface of a dry-aged beef.</title>
        <authorList>
            <person name="Toyotome T."/>
            <person name="Hosono M."/>
            <person name="Torimaru M."/>
            <person name="Fukuda K."/>
            <person name="Mikami N."/>
        </authorList>
    </citation>
    <scope>NUCLEOTIDE SEQUENCE [LARGE SCALE GENOMIC DNA]</scope>
    <source>
        <strain evidence="2 3">KT1b</strain>
    </source>
</reference>
<proteinExistence type="predicted"/>
<feature type="chain" id="PRO_5045982740" evidence="1">
    <location>
        <begin position="21"/>
        <end position="143"/>
    </location>
</feature>
<name>A0ABP9YBN5_9FUNG</name>
<evidence type="ECO:0000313" key="2">
    <source>
        <dbReference type="EMBL" id="GAA5804363.1"/>
    </source>
</evidence>
<keyword evidence="3" id="KW-1185">Reference proteome</keyword>
<evidence type="ECO:0000256" key="1">
    <source>
        <dbReference type="SAM" id="SignalP"/>
    </source>
</evidence>
<evidence type="ECO:0000313" key="3">
    <source>
        <dbReference type="Proteomes" id="UP001476247"/>
    </source>
</evidence>
<keyword evidence="1" id="KW-0732">Signal</keyword>